<keyword evidence="3" id="KW-1185">Reference proteome</keyword>
<evidence type="ECO:0000313" key="2">
    <source>
        <dbReference type="EMBL" id="CAF4166670.1"/>
    </source>
</evidence>
<comment type="caution">
    <text evidence="1">The sequence shown here is derived from an EMBL/GenBank/DDBJ whole genome shotgun (WGS) entry which is preliminary data.</text>
</comment>
<organism evidence="1 3">
    <name type="scientific">Didymodactylos carnosus</name>
    <dbReference type="NCBI Taxonomy" id="1234261"/>
    <lineage>
        <taxon>Eukaryota</taxon>
        <taxon>Metazoa</taxon>
        <taxon>Spiralia</taxon>
        <taxon>Gnathifera</taxon>
        <taxon>Rotifera</taxon>
        <taxon>Eurotatoria</taxon>
        <taxon>Bdelloidea</taxon>
        <taxon>Philodinida</taxon>
        <taxon>Philodinidae</taxon>
        <taxon>Didymodactylos</taxon>
    </lineage>
</organism>
<protein>
    <submittedName>
        <fullName evidence="1">Uncharacterized protein</fullName>
    </submittedName>
</protein>
<evidence type="ECO:0000313" key="3">
    <source>
        <dbReference type="Proteomes" id="UP000663829"/>
    </source>
</evidence>
<proteinExistence type="predicted"/>
<gene>
    <name evidence="1" type="ORF">GPM918_LOCUS29468</name>
    <name evidence="2" type="ORF">SRO942_LOCUS30050</name>
</gene>
<dbReference type="AlphaFoldDB" id="A0A815EY48"/>
<dbReference type="Proteomes" id="UP000663829">
    <property type="component" value="Unassembled WGS sequence"/>
</dbReference>
<dbReference type="EMBL" id="CAJNOQ010013396">
    <property type="protein sequence ID" value="CAF1320922.1"/>
    <property type="molecule type" value="Genomic_DNA"/>
</dbReference>
<evidence type="ECO:0000313" key="1">
    <source>
        <dbReference type="EMBL" id="CAF1320922.1"/>
    </source>
</evidence>
<dbReference type="Proteomes" id="UP000681722">
    <property type="component" value="Unassembled WGS sequence"/>
</dbReference>
<feature type="non-terminal residue" evidence="1">
    <location>
        <position position="31"/>
    </location>
</feature>
<accession>A0A815EY48</accession>
<reference evidence="1" key="1">
    <citation type="submission" date="2021-02" db="EMBL/GenBank/DDBJ databases">
        <authorList>
            <person name="Nowell W R."/>
        </authorList>
    </citation>
    <scope>NUCLEOTIDE SEQUENCE</scope>
</reference>
<sequence length="31" mass="3469">MSFSITFGCNGMHRFVIAGGIRPIQDDRIND</sequence>
<name>A0A815EY48_9BILA</name>
<dbReference type="EMBL" id="CAJOBC010047620">
    <property type="protein sequence ID" value="CAF4166670.1"/>
    <property type="molecule type" value="Genomic_DNA"/>
</dbReference>